<dbReference type="FunFam" id="3.30.160.60:FF:000624">
    <property type="entry name" value="zinc finger protein 697"/>
    <property type="match status" value="1"/>
</dbReference>
<dbReference type="OrthoDB" id="6365676at2759"/>
<dbReference type="FunFam" id="3.30.160.60:FF:000014">
    <property type="entry name" value="Transcription factor Sp3"/>
    <property type="match status" value="1"/>
</dbReference>
<feature type="domain" description="C2H2-type" evidence="13">
    <location>
        <begin position="211"/>
        <end position="239"/>
    </location>
</feature>
<evidence type="ECO:0000256" key="7">
    <source>
        <dbReference type="ARBA" id="ARBA00023125"/>
    </source>
</evidence>
<feature type="non-terminal residue" evidence="14">
    <location>
        <position position="1"/>
    </location>
</feature>
<dbReference type="PANTHER" id="PTHR23235">
    <property type="entry name" value="KRUEPPEL-LIKE TRANSCRIPTION FACTOR"/>
    <property type="match status" value="1"/>
</dbReference>
<dbReference type="RefSeq" id="XP_039596768.1">
    <property type="nucleotide sequence ID" value="XM_039740834.1"/>
</dbReference>
<dbReference type="PROSITE" id="PS00028">
    <property type="entry name" value="ZINC_FINGER_C2H2_1"/>
    <property type="match status" value="3"/>
</dbReference>
<evidence type="ECO:0000256" key="4">
    <source>
        <dbReference type="ARBA" id="ARBA00022771"/>
    </source>
</evidence>
<reference evidence="14 15" key="1">
    <citation type="journal article" date="2021" name="Cell">
        <title>Tracing the genetic footprints of vertebrate landing in non-teleost ray-finned fishes.</title>
        <authorList>
            <person name="Bi X."/>
            <person name="Wang K."/>
            <person name="Yang L."/>
            <person name="Pan H."/>
            <person name="Jiang H."/>
            <person name="Wei Q."/>
            <person name="Fang M."/>
            <person name="Yu H."/>
            <person name="Zhu C."/>
            <person name="Cai Y."/>
            <person name="He Y."/>
            <person name="Gan X."/>
            <person name="Zeng H."/>
            <person name="Yu D."/>
            <person name="Zhu Y."/>
            <person name="Jiang H."/>
            <person name="Qiu Q."/>
            <person name="Yang H."/>
            <person name="Zhang Y.E."/>
            <person name="Wang W."/>
            <person name="Zhu M."/>
            <person name="He S."/>
            <person name="Zhang G."/>
        </authorList>
    </citation>
    <scope>NUCLEOTIDE SEQUENCE [LARGE SCALE GENOMIC DNA]</scope>
    <source>
        <strain evidence="14">Bchr_013</strain>
    </source>
</reference>
<organism evidence="14 15">
    <name type="scientific">Polypterus senegalus</name>
    <name type="common">Senegal bichir</name>
    <dbReference type="NCBI Taxonomy" id="55291"/>
    <lineage>
        <taxon>Eukaryota</taxon>
        <taxon>Metazoa</taxon>
        <taxon>Chordata</taxon>
        <taxon>Craniata</taxon>
        <taxon>Vertebrata</taxon>
        <taxon>Euteleostomi</taxon>
        <taxon>Actinopterygii</taxon>
        <taxon>Polypteriformes</taxon>
        <taxon>Polypteridae</taxon>
        <taxon>Polypterus</taxon>
    </lineage>
</organism>
<comment type="subcellular location">
    <subcellularLocation>
        <location evidence="1">Nucleus</location>
    </subcellularLocation>
</comment>
<proteinExistence type="inferred from homology"/>
<keyword evidence="9" id="KW-0539">Nucleus</keyword>
<feature type="region of interest" description="Disordered" evidence="12">
    <location>
        <begin position="72"/>
        <end position="123"/>
    </location>
</feature>
<feature type="region of interest" description="Disordered" evidence="12">
    <location>
        <begin position="230"/>
        <end position="274"/>
    </location>
</feature>
<name>A0A8X7X5S1_POLSE</name>
<keyword evidence="15" id="KW-1185">Reference proteome</keyword>
<dbReference type="GO" id="GO:0000981">
    <property type="term" value="F:DNA-binding transcription factor activity, RNA polymerase II-specific"/>
    <property type="evidence" value="ECO:0007669"/>
    <property type="project" value="TreeGrafter"/>
</dbReference>
<evidence type="ECO:0000256" key="6">
    <source>
        <dbReference type="ARBA" id="ARBA00023015"/>
    </source>
</evidence>
<evidence type="ECO:0000256" key="10">
    <source>
        <dbReference type="ARBA" id="ARBA00038409"/>
    </source>
</evidence>
<evidence type="ECO:0000256" key="12">
    <source>
        <dbReference type="SAM" id="MobiDB-lite"/>
    </source>
</evidence>
<dbReference type="GeneID" id="120518188"/>
<keyword evidence="6" id="KW-0805">Transcription regulation</keyword>
<evidence type="ECO:0000313" key="15">
    <source>
        <dbReference type="Proteomes" id="UP000886611"/>
    </source>
</evidence>
<evidence type="ECO:0000256" key="8">
    <source>
        <dbReference type="ARBA" id="ARBA00023163"/>
    </source>
</evidence>
<protein>
    <submittedName>
        <fullName evidence="14">SP6 factor</fullName>
    </submittedName>
</protein>
<dbReference type="InterPro" id="IPR013087">
    <property type="entry name" value="Znf_C2H2_type"/>
</dbReference>
<evidence type="ECO:0000256" key="5">
    <source>
        <dbReference type="ARBA" id="ARBA00022833"/>
    </source>
</evidence>
<feature type="non-terminal residue" evidence="14">
    <location>
        <position position="274"/>
    </location>
</feature>
<dbReference type="SUPFAM" id="SSF57667">
    <property type="entry name" value="beta-beta-alpha zinc fingers"/>
    <property type="match status" value="1"/>
</dbReference>
<dbReference type="PROSITE" id="PS50157">
    <property type="entry name" value="ZINC_FINGER_C2H2_2"/>
    <property type="match status" value="3"/>
</dbReference>
<dbReference type="GO" id="GO:0005634">
    <property type="term" value="C:nucleus"/>
    <property type="evidence" value="ECO:0007669"/>
    <property type="project" value="UniProtKB-SubCell"/>
</dbReference>
<evidence type="ECO:0000256" key="9">
    <source>
        <dbReference type="ARBA" id="ARBA00023242"/>
    </source>
</evidence>
<dbReference type="PANTHER" id="PTHR23235:SF23">
    <property type="entry name" value="TRANSCRIPTION FACTOR SP6"/>
    <property type="match status" value="1"/>
</dbReference>
<dbReference type="Gene3D" id="3.30.160.60">
    <property type="entry name" value="Classic Zinc Finger"/>
    <property type="match status" value="3"/>
</dbReference>
<feature type="region of interest" description="Disordered" evidence="12">
    <location>
        <begin position="1"/>
        <end position="21"/>
    </location>
</feature>
<evidence type="ECO:0000256" key="11">
    <source>
        <dbReference type="PROSITE-ProRule" id="PRU00042"/>
    </source>
</evidence>
<keyword evidence="7" id="KW-0238">DNA-binding</keyword>
<evidence type="ECO:0000313" key="14">
    <source>
        <dbReference type="EMBL" id="KAG2460652.1"/>
    </source>
</evidence>
<dbReference type="RefSeq" id="XP_039596767.1">
    <property type="nucleotide sequence ID" value="XM_039740833.1"/>
</dbReference>
<feature type="domain" description="C2H2-type" evidence="13">
    <location>
        <begin position="151"/>
        <end position="180"/>
    </location>
</feature>
<dbReference type="AlphaFoldDB" id="A0A8X7X5S1"/>
<dbReference type="GO" id="GO:0008270">
    <property type="term" value="F:zinc ion binding"/>
    <property type="evidence" value="ECO:0007669"/>
    <property type="project" value="UniProtKB-KW"/>
</dbReference>
<keyword evidence="8" id="KW-0804">Transcription</keyword>
<dbReference type="FunFam" id="3.30.160.60:FF:000077">
    <property type="entry name" value="Sp8 transcription factor"/>
    <property type="match status" value="1"/>
</dbReference>
<dbReference type="EMBL" id="JAATIS010004753">
    <property type="protein sequence ID" value="KAG2460652.1"/>
    <property type="molecule type" value="Genomic_DNA"/>
</dbReference>
<keyword evidence="5" id="KW-0862">Zinc</keyword>
<evidence type="ECO:0000259" key="13">
    <source>
        <dbReference type="PROSITE" id="PS50157"/>
    </source>
</evidence>
<comment type="similarity">
    <text evidence="10">Belongs to the Sp1 C2H2-type zinc-finger protein family.</text>
</comment>
<dbReference type="InterPro" id="IPR036236">
    <property type="entry name" value="Znf_C2H2_sf"/>
</dbReference>
<keyword evidence="2" id="KW-0479">Metal-binding</keyword>
<feature type="compositionally biased region" description="Basic and acidic residues" evidence="12">
    <location>
        <begin position="230"/>
        <end position="243"/>
    </location>
</feature>
<evidence type="ECO:0000256" key="1">
    <source>
        <dbReference type="ARBA" id="ARBA00004123"/>
    </source>
</evidence>
<dbReference type="GO" id="GO:0000978">
    <property type="term" value="F:RNA polymerase II cis-regulatory region sequence-specific DNA binding"/>
    <property type="evidence" value="ECO:0007669"/>
    <property type="project" value="TreeGrafter"/>
</dbReference>
<dbReference type="Proteomes" id="UP000886611">
    <property type="component" value="Unassembled WGS sequence"/>
</dbReference>
<evidence type="ECO:0000256" key="3">
    <source>
        <dbReference type="ARBA" id="ARBA00022737"/>
    </source>
</evidence>
<keyword evidence="3" id="KW-0677">Repeat</keyword>
<dbReference type="RefSeq" id="XP_039596769.1">
    <property type="nucleotide sequence ID" value="XM_039740835.1"/>
</dbReference>
<dbReference type="SMART" id="SM00355">
    <property type="entry name" value="ZnF_C2H2"/>
    <property type="match status" value="3"/>
</dbReference>
<dbReference type="Pfam" id="PF00096">
    <property type="entry name" value="zf-C2H2"/>
    <property type="match status" value="3"/>
</dbReference>
<gene>
    <name evidence="14" type="primary">Sp6</name>
    <name evidence="14" type="ORF">GTO96_0010978</name>
</gene>
<sequence length="274" mass="30806">MAHPYEPWFRPTHPSSSNEDLSVPSWWDIHPGTTSWMDLQNTQGNLQAPTQTGSLQSTLGSYTTEHQLCGPPTHLAPNPQHLFAQDGFKPLDTSLPEPHPLEEPMDSGNRPKSHRRSVPRSSGQAVCRCPNCVEAERMGPCADSTKKKHLHNCHIPGCGKAYAKTSHLKAHLRWHSGDRPFVCNWLFCGKRFTRSDELQRHLQTHTGTKKFTCTVCNRVFMRNDHLSKHMRTHHEASRDEGEAINKCFEQNPEAPLKPKREPDAGSSAGSSQTN</sequence>
<feature type="domain" description="C2H2-type" evidence="13">
    <location>
        <begin position="181"/>
        <end position="210"/>
    </location>
</feature>
<evidence type="ECO:0000256" key="2">
    <source>
        <dbReference type="ARBA" id="ARBA00022723"/>
    </source>
</evidence>
<keyword evidence="4 11" id="KW-0863">Zinc-finger</keyword>
<accession>A0A8X7X5S1</accession>
<comment type="caution">
    <text evidence="14">The sequence shown here is derived from an EMBL/GenBank/DDBJ whole genome shotgun (WGS) entry which is preliminary data.</text>
</comment>